<sequence>MEKYNVESVSELAEIIAETDAEADGVIVLIHFGDIFVCGIRDKMRNIKGARKIGVIRRDSPELASYVEKLAGKGCEFITTNPKPVRRVVRSSAQTFIVAVRWTVDGVKRQETPKAERKLARA</sequence>
<name>A0A1G2U0B4_9BACT</name>
<dbReference type="AlphaFoldDB" id="A0A1G2U0B4"/>
<evidence type="ECO:0000313" key="2">
    <source>
        <dbReference type="Proteomes" id="UP000176800"/>
    </source>
</evidence>
<comment type="caution">
    <text evidence="1">The sequence shown here is derived from an EMBL/GenBank/DDBJ whole genome shotgun (WGS) entry which is preliminary data.</text>
</comment>
<organism evidence="1 2">
    <name type="scientific">Candidatus Zambryskibacteria bacterium RIFCSPLOWO2_01_FULL_45_21</name>
    <dbReference type="NCBI Taxonomy" id="1802761"/>
    <lineage>
        <taxon>Bacteria</taxon>
        <taxon>Candidatus Zambryskiibacteriota</taxon>
    </lineage>
</organism>
<accession>A0A1G2U0B4</accession>
<gene>
    <name evidence="1" type="ORF">A3B14_00865</name>
</gene>
<reference evidence="1 2" key="1">
    <citation type="journal article" date="2016" name="Nat. Commun.">
        <title>Thousands of microbial genomes shed light on interconnected biogeochemical processes in an aquifer system.</title>
        <authorList>
            <person name="Anantharaman K."/>
            <person name="Brown C.T."/>
            <person name="Hug L.A."/>
            <person name="Sharon I."/>
            <person name="Castelle C.J."/>
            <person name="Probst A.J."/>
            <person name="Thomas B.C."/>
            <person name="Singh A."/>
            <person name="Wilkins M.J."/>
            <person name="Karaoz U."/>
            <person name="Brodie E.L."/>
            <person name="Williams K.H."/>
            <person name="Hubbard S.S."/>
            <person name="Banfield J.F."/>
        </authorList>
    </citation>
    <scope>NUCLEOTIDE SEQUENCE [LARGE SCALE GENOMIC DNA]</scope>
</reference>
<proteinExistence type="predicted"/>
<dbReference type="EMBL" id="MHWE01000024">
    <property type="protein sequence ID" value="OHB02977.1"/>
    <property type="molecule type" value="Genomic_DNA"/>
</dbReference>
<dbReference type="Proteomes" id="UP000176800">
    <property type="component" value="Unassembled WGS sequence"/>
</dbReference>
<evidence type="ECO:0000313" key="1">
    <source>
        <dbReference type="EMBL" id="OHB02977.1"/>
    </source>
</evidence>
<protein>
    <submittedName>
        <fullName evidence="1">Uncharacterized protein</fullName>
    </submittedName>
</protein>